<evidence type="ECO:0000259" key="8">
    <source>
        <dbReference type="PROSITE" id="PS51755"/>
    </source>
</evidence>
<comment type="caution">
    <text evidence="9">The sequence shown here is derived from an EMBL/GenBank/DDBJ whole genome shotgun (WGS) entry which is preliminary data.</text>
</comment>
<dbReference type="PANTHER" id="PTHR48111">
    <property type="entry name" value="REGULATOR OF RPOS"/>
    <property type="match status" value="1"/>
</dbReference>
<dbReference type="EMBL" id="VDCQ01000027">
    <property type="protein sequence ID" value="TNJ64664.1"/>
    <property type="molecule type" value="Genomic_DNA"/>
</dbReference>
<evidence type="ECO:0000256" key="4">
    <source>
        <dbReference type="ARBA" id="ARBA00023015"/>
    </source>
</evidence>
<dbReference type="PROSITE" id="PS51755">
    <property type="entry name" value="OMPR_PHOB"/>
    <property type="match status" value="1"/>
</dbReference>
<evidence type="ECO:0000256" key="2">
    <source>
        <dbReference type="ARBA" id="ARBA00022553"/>
    </source>
</evidence>
<sequence>MALTIRCYDVLVFHHENDPILPALQSDLVIVDRTRSVADESLKPVAFAQNALLLVHASNDTAVGEGNRFVWPGPLRSALAKIEELASRNDSSPAPASAGQWLRHKDVVMDLKRITVHKAGSKIELTRTEFDLFKMLLANGGGVLTRQEMMTQLWGDGYFGGSNSVDVHIKSLRHKLGDDPKRPEYIATVRGIGYRIAD</sequence>
<name>A0A5C4T6E6_9BACL</name>
<keyword evidence="4" id="KW-0805">Transcription regulation</keyword>
<dbReference type="PANTHER" id="PTHR48111:SF1">
    <property type="entry name" value="TWO-COMPONENT RESPONSE REGULATOR ORR33"/>
    <property type="match status" value="1"/>
</dbReference>
<evidence type="ECO:0000256" key="5">
    <source>
        <dbReference type="ARBA" id="ARBA00023125"/>
    </source>
</evidence>
<keyword evidence="3" id="KW-0902">Two-component regulatory system</keyword>
<dbReference type="AlphaFoldDB" id="A0A5C4T6E6"/>
<dbReference type="Pfam" id="PF00486">
    <property type="entry name" value="Trans_reg_C"/>
    <property type="match status" value="1"/>
</dbReference>
<evidence type="ECO:0000256" key="6">
    <source>
        <dbReference type="ARBA" id="ARBA00023163"/>
    </source>
</evidence>
<keyword evidence="5 7" id="KW-0238">DNA-binding</keyword>
<feature type="DNA-binding region" description="OmpR/PhoB-type" evidence="7">
    <location>
        <begin position="99"/>
        <end position="198"/>
    </location>
</feature>
<proteinExistence type="predicted"/>
<dbReference type="InterPro" id="IPR036388">
    <property type="entry name" value="WH-like_DNA-bd_sf"/>
</dbReference>
<evidence type="ECO:0000313" key="10">
    <source>
        <dbReference type="Proteomes" id="UP000307943"/>
    </source>
</evidence>
<reference evidence="9 10" key="1">
    <citation type="submission" date="2019-05" db="EMBL/GenBank/DDBJ databases">
        <title>We sequenced the genome of Paenibacillus hemerocallicola KCTC 33185 for further insight into its adaptation and study the phylogeny of Paenibacillus.</title>
        <authorList>
            <person name="Narsing Rao M.P."/>
        </authorList>
    </citation>
    <scope>NUCLEOTIDE SEQUENCE [LARGE SCALE GENOMIC DNA]</scope>
    <source>
        <strain evidence="9 10">KCTC 33185</strain>
    </source>
</reference>
<dbReference type="InterPro" id="IPR001867">
    <property type="entry name" value="OmpR/PhoB-type_DNA-bd"/>
</dbReference>
<dbReference type="InterPro" id="IPR016032">
    <property type="entry name" value="Sig_transdc_resp-reg_C-effctor"/>
</dbReference>
<evidence type="ECO:0000256" key="7">
    <source>
        <dbReference type="PROSITE-ProRule" id="PRU01091"/>
    </source>
</evidence>
<dbReference type="CDD" id="cd00383">
    <property type="entry name" value="trans_reg_C"/>
    <property type="match status" value="1"/>
</dbReference>
<dbReference type="GO" id="GO:0000976">
    <property type="term" value="F:transcription cis-regulatory region binding"/>
    <property type="evidence" value="ECO:0007669"/>
    <property type="project" value="TreeGrafter"/>
</dbReference>
<dbReference type="GO" id="GO:0006355">
    <property type="term" value="P:regulation of DNA-templated transcription"/>
    <property type="evidence" value="ECO:0007669"/>
    <property type="project" value="InterPro"/>
</dbReference>
<dbReference type="OrthoDB" id="2652196at2"/>
<dbReference type="GO" id="GO:0032993">
    <property type="term" value="C:protein-DNA complex"/>
    <property type="evidence" value="ECO:0007669"/>
    <property type="project" value="TreeGrafter"/>
</dbReference>
<dbReference type="Gene3D" id="1.10.10.10">
    <property type="entry name" value="Winged helix-like DNA-binding domain superfamily/Winged helix DNA-binding domain"/>
    <property type="match status" value="1"/>
</dbReference>
<keyword evidence="6" id="KW-0804">Transcription</keyword>
<dbReference type="InterPro" id="IPR039420">
    <property type="entry name" value="WalR-like"/>
</dbReference>
<keyword evidence="2" id="KW-0597">Phosphoprotein</keyword>
<organism evidence="9 10">
    <name type="scientific">Paenibacillus hemerocallicola</name>
    <dbReference type="NCBI Taxonomy" id="1172614"/>
    <lineage>
        <taxon>Bacteria</taxon>
        <taxon>Bacillati</taxon>
        <taxon>Bacillota</taxon>
        <taxon>Bacilli</taxon>
        <taxon>Bacillales</taxon>
        <taxon>Paenibacillaceae</taxon>
        <taxon>Paenibacillus</taxon>
    </lineage>
</organism>
<protein>
    <submittedName>
        <fullName evidence="9">Response regulator transcription factor</fullName>
    </submittedName>
</protein>
<dbReference type="GO" id="GO:0000156">
    <property type="term" value="F:phosphorelay response regulator activity"/>
    <property type="evidence" value="ECO:0007669"/>
    <property type="project" value="TreeGrafter"/>
</dbReference>
<dbReference type="SMART" id="SM00862">
    <property type="entry name" value="Trans_reg_C"/>
    <property type="match status" value="1"/>
</dbReference>
<gene>
    <name evidence="9" type="ORF">FE784_19355</name>
</gene>
<dbReference type="FunFam" id="1.10.10.10:FF:000018">
    <property type="entry name" value="DNA-binding response regulator ResD"/>
    <property type="match status" value="1"/>
</dbReference>
<dbReference type="SUPFAM" id="SSF46894">
    <property type="entry name" value="C-terminal effector domain of the bipartite response regulators"/>
    <property type="match status" value="1"/>
</dbReference>
<evidence type="ECO:0000256" key="3">
    <source>
        <dbReference type="ARBA" id="ARBA00023012"/>
    </source>
</evidence>
<accession>A0A5C4T6E6</accession>
<keyword evidence="10" id="KW-1185">Reference proteome</keyword>
<dbReference type="GO" id="GO:0005829">
    <property type="term" value="C:cytosol"/>
    <property type="evidence" value="ECO:0007669"/>
    <property type="project" value="TreeGrafter"/>
</dbReference>
<feature type="domain" description="OmpR/PhoB-type" evidence="8">
    <location>
        <begin position="99"/>
        <end position="198"/>
    </location>
</feature>
<evidence type="ECO:0000313" key="9">
    <source>
        <dbReference type="EMBL" id="TNJ64664.1"/>
    </source>
</evidence>
<evidence type="ECO:0000256" key="1">
    <source>
        <dbReference type="ARBA" id="ARBA00004496"/>
    </source>
</evidence>
<dbReference type="Proteomes" id="UP000307943">
    <property type="component" value="Unassembled WGS sequence"/>
</dbReference>
<comment type="subcellular location">
    <subcellularLocation>
        <location evidence="1">Cytoplasm</location>
    </subcellularLocation>
</comment>